<dbReference type="Proteomes" id="UP001142055">
    <property type="component" value="Chromosome 1"/>
</dbReference>
<keyword evidence="4" id="KW-1185">Reference proteome</keyword>
<accession>A0A9Q0RQS3</accession>
<feature type="compositionally biased region" description="Basic residues" evidence="1">
    <location>
        <begin position="244"/>
        <end position="257"/>
    </location>
</feature>
<sequence length="257" mass="29086">MYSTITFGGVSYLFQYDEYNNGDNRGRVILMPLRNEMQYKGDKTMINLPKLNESSKKVVLVSPYYYIQLVSGSRVRFVEPDSEHMQPKKADVFHTIPIGFELGSVNGNFENTKLYLFVNNQIYIINGESISGSLSNRIMPINTLSYDNFFECDPNANSPSLNEINNHDVSFVLASDGGFATSSWVLIFSVIIVFALIFVYFMMIANSTSPKITKIKNKVRKRFSSYLSSSSSTNSSSEEDARSNKVKKKKANKKRKA</sequence>
<comment type="caution">
    <text evidence="3">The sequence shown here is derived from an EMBL/GenBank/DDBJ whole genome shotgun (WGS) entry which is preliminary data.</text>
</comment>
<keyword evidence="2" id="KW-1133">Transmembrane helix</keyword>
<keyword evidence="2" id="KW-0472">Membrane</keyword>
<feature type="compositionally biased region" description="Low complexity" evidence="1">
    <location>
        <begin position="226"/>
        <end position="236"/>
    </location>
</feature>
<evidence type="ECO:0000256" key="2">
    <source>
        <dbReference type="SAM" id="Phobius"/>
    </source>
</evidence>
<name>A0A9Q0RQS3_BLOTA</name>
<keyword evidence="2" id="KW-0812">Transmembrane</keyword>
<organism evidence="3 4">
    <name type="scientific">Blomia tropicalis</name>
    <name type="common">Mite</name>
    <dbReference type="NCBI Taxonomy" id="40697"/>
    <lineage>
        <taxon>Eukaryota</taxon>
        <taxon>Metazoa</taxon>
        <taxon>Ecdysozoa</taxon>
        <taxon>Arthropoda</taxon>
        <taxon>Chelicerata</taxon>
        <taxon>Arachnida</taxon>
        <taxon>Acari</taxon>
        <taxon>Acariformes</taxon>
        <taxon>Sarcoptiformes</taxon>
        <taxon>Astigmata</taxon>
        <taxon>Glycyphagoidea</taxon>
        <taxon>Echimyopodidae</taxon>
        <taxon>Blomia</taxon>
    </lineage>
</organism>
<evidence type="ECO:0000313" key="3">
    <source>
        <dbReference type="EMBL" id="KAJ6223119.1"/>
    </source>
</evidence>
<feature type="region of interest" description="Disordered" evidence="1">
    <location>
        <begin position="226"/>
        <end position="257"/>
    </location>
</feature>
<proteinExistence type="predicted"/>
<feature type="transmembrane region" description="Helical" evidence="2">
    <location>
        <begin position="184"/>
        <end position="205"/>
    </location>
</feature>
<reference evidence="3" key="1">
    <citation type="submission" date="2022-12" db="EMBL/GenBank/DDBJ databases">
        <title>Genome assemblies of Blomia tropicalis.</title>
        <authorList>
            <person name="Cui Y."/>
        </authorList>
    </citation>
    <scope>NUCLEOTIDE SEQUENCE</scope>
    <source>
        <tissue evidence="3">Adult mites</tissue>
    </source>
</reference>
<evidence type="ECO:0000313" key="4">
    <source>
        <dbReference type="Proteomes" id="UP001142055"/>
    </source>
</evidence>
<evidence type="ECO:0000256" key="1">
    <source>
        <dbReference type="SAM" id="MobiDB-lite"/>
    </source>
</evidence>
<protein>
    <submittedName>
        <fullName evidence="3">Uncharacterized protein</fullName>
    </submittedName>
</protein>
<gene>
    <name evidence="3" type="ORF">RDWZM_001664</name>
</gene>
<dbReference type="AlphaFoldDB" id="A0A9Q0RQS3"/>
<dbReference type="EMBL" id="JAPWDV010000001">
    <property type="protein sequence ID" value="KAJ6223119.1"/>
    <property type="molecule type" value="Genomic_DNA"/>
</dbReference>